<gene>
    <name evidence="3" type="ORF">GCM10011607_23230</name>
</gene>
<dbReference type="InterPro" id="IPR050546">
    <property type="entry name" value="Glycosyl_Hydrlase_16"/>
</dbReference>
<comment type="similarity">
    <text evidence="1">Belongs to the glycosyl hydrolase 16 family.</text>
</comment>
<organism evidence="3 4">
    <name type="scientific">Shewanella inventionis</name>
    <dbReference type="NCBI Taxonomy" id="1738770"/>
    <lineage>
        <taxon>Bacteria</taxon>
        <taxon>Pseudomonadati</taxon>
        <taxon>Pseudomonadota</taxon>
        <taxon>Gammaproteobacteria</taxon>
        <taxon>Alteromonadales</taxon>
        <taxon>Shewanellaceae</taxon>
        <taxon>Shewanella</taxon>
    </lineage>
</organism>
<evidence type="ECO:0000256" key="1">
    <source>
        <dbReference type="ARBA" id="ARBA00006865"/>
    </source>
</evidence>
<dbReference type="PANTHER" id="PTHR10963:SF55">
    <property type="entry name" value="GLYCOSIDE HYDROLASE FAMILY 16 PROTEIN"/>
    <property type="match status" value="1"/>
</dbReference>
<name>A0ABQ1JAE6_9GAMM</name>
<keyword evidence="4" id="KW-1185">Reference proteome</keyword>
<dbReference type="Proteomes" id="UP000617555">
    <property type="component" value="Unassembled WGS sequence"/>
</dbReference>
<dbReference type="RefSeq" id="WP_229706675.1">
    <property type="nucleotide sequence ID" value="NZ_BMII01000018.1"/>
</dbReference>
<dbReference type="SUPFAM" id="SSF49899">
    <property type="entry name" value="Concanavalin A-like lectins/glucanases"/>
    <property type="match status" value="1"/>
</dbReference>
<dbReference type="CDD" id="cd08023">
    <property type="entry name" value="GH16_laminarinase_like"/>
    <property type="match status" value="1"/>
</dbReference>
<dbReference type="InterPro" id="IPR013320">
    <property type="entry name" value="ConA-like_dom_sf"/>
</dbReference>
<dbReference type="InterPro" id="IPR008979">
    <property type="entry name" value="Galactose-bd-like_sf"/>
</dbReference>
<proteinExistence type="inferred from homology"/>
<protein>
    <recommendedName>
        <fullName evidence="2">GH16 domain-containing protein</fullName>
    </recommendedName>
</protein>
<comment type="caution">
    <text evidence="3">The sequence shown here is derived from an EMBL/GenBank/DDBJ whole genome shotgun (WGS) entry which is preliminary data.</text>
</comment>
<evidence type="ECO:0000259" key="2">
    <source>
        <dbReference type="PROSITE" id="PS51762"/>
    </source>
</evidence>
<dbReference type="SUPFAM" id="SSF49785">
    <property type="entry name" value="Galactose-binding domain-like"/>
    <property type="match status" value="2"/>
</dbReference>
<dbReference type="Pfam" id="PF18559">
    <property type="entry name" value="Exop_C"/>
    <property type="match status" value="1"/>
</dbReference>
<evidence type="ECO:0000313" key="3">
    <source>
        <dbReference type="EMBL" id="GGB61827.1"/>
    </source>
</evidence>
<dbReference type="Gene3D" id="2.60.120.200">
    <property type="match status" value="1"/>
</dbReference>
<feature type="domain" description="GH16" evidence="2">
    <location>
        <begin position="39"/>
        <end position="325"/>
    </location>
</feature>
<dbReference type="PANTHER" id="PTHR10963">
    <property type="entry name" value="GLYCOSYL HYDROLASE-RELATED"/>
    <property type="match status" value="1"/>
</dbReference>
<reference evidence="4" key="1">
    <citation type="journal article" date="2019" name="Int. J. Syst. Evol. Microbiol.">
        <title>The Global Catalogue of Microorganisms (GCM) 10K type strain sequencing project: providing services to taxonomists for standard genome sequencing and annotation.</title>
        <authorList>
            <consortium name="The Broad Institute Genomics Platform"/>
            <consortium name="The Broad Institute Genome Sequencing Center for Infectious Disease"/>
            <person name="Wu L."/>
            <person name="Ma J."/>
        </authorList>
    </citation>
    <scope>NUCLEOTIDE SEQUENCE [LARGE SCALE GENOMIC DNA]</scope>
    <source>
        <strain evidence="4">CGMCC 1.15339</strain>
    </source>
</reference>
<dbReference type="EMBL" id="BMII01000018">
    <property type="protein sequence ID" value="GGB61827.1"/>
    <property type="molecule type" value="Genomic_DNA"/>
</dbReference>
<accession>A0ABQ1JAE6</accession>
<dbReference type="PROSITE" id="PS51762">
    <property type="entry name" value="GH16_2"/>
    <property type="match status" value="1"/>
</dbReference>
<evidence type="ECO:0000313" key="4">
    <source>
        <dbReference type="Proteomes" id="UP000617555"/>
    </source>
</evidence>
<dbReference type="Pfam" id="PF00722">
    <property type="entry name" value="Glyco_hydro_16"/>
    <property type="match status" value="1"/>
</dbReference>
<dbReference type="Gene3D" id="2.60.120.430">
    <property type="entry name" value="Galactose-binding lectin"/>
    <property type="match status" value="2"/>
</dbReference>
<dbReference type="InterPro" id="IPR041443">
    <property type="entry name" value="Exop_C"/>
</dbReference>
<sequence>MSYNKYSFWLCLTTLVLMPGCSDDDAIITQEDTSIADSSDSGWNMVWQDEFDGNAVDSNKWSFAVDCYGGGNNEAQCYTARTENASVADGMLTITAIKETYSGPAVNDSDPSYDINDTSKTLDYTSARLVSKNKGDWKYGRFEIRAKLPQGQGTWPAIWMLPTDWVYGPWAGSGEIDIMEAVNLKVEVDGEAPVAAIHGTLHYGKQWPNNVYTGQEYTLPDGANPADDFHVYAVEWQEDEIRWYVDDVHFATQQSSGWYSQYVDDEGQLVNAPDDAPFNQRFHMLLNLAVGGAWSANVHNTGIDPSVFPQSMVVDYVRVYECAQSPGTGAGCETIDETVTVTPGQTAPEIVIPDTTFGQQSPLNLFSFGDQDALAAGLIFNSYNPDNAISYQVITDDTQGNVLQITKTGDTGNLYFEYSPRADLSHWQALGALVFDIKVLTIADGTEVLVKADSGWPNVGDATIQLPTTLEQWQQVSVPLATLVANGNRFSPGSTVNFADIVNPFVIEPTGPIEFQIDNVRYQYQLDNQTQLSVYDDATNAPFAYGQYVASGELAEAQVDVGGEHNMVTQLTFNTNEAVGYFQSPTVFDLSDFATLSFDLYVVSDPRTSRSLNIKMDCQHPCSSGDFAINAPEIGVWTHYDISLADLQNNTGSTLDLTKVDTPLVIFPNWGDQQGVVLQVDNIKITKAL</sequence>
<dbReference type="InterPro" id="IPR000757">
    <property type="entry name" value="Beta-glucanase-like"/>
</dbReference>